<dbReference type="RefSeq" id="XP_033602954.1">
    <property type="nucleotide sequence ID" value="XM_033746684.1"/>
</dbReference>
<dbReference type="InterPro" id="IPR002509">
    <property type="entry name" value="NODB_dom"/>
</dbReference>
<comment type="cofactor">
    <cofactor evidence="1">
        <name>Co(2+)</name>
        <dbReference type="ChEBI" id="CHEBI:48828"/>
    </cofactor>
</comment>
<evidence type="ECO:0000259" key="9">
    <source>
        <dbReference type="PROSITE" id="PS51677"/>
    </source>
</evidence>
<feature type="signal peptide" evidence="8">
    <location>
        <begin position="1"/>
        <end position="20"/>
    </location>
</feature>
<dbReference type="PANTHER" id="PTHR10587">
    <property type="entry name" value="GLYCOSYL TRANSFERASE-RELATED"/>
    <property type="match status" value="1"/>
</dbReference>
<keyword evidence="3 10" id="KW-0378">Hydrolase</keyword>
<reference evidence="10" key="1">
    <citation type="journal article" date="2020" name="Stud. Mycol.">
        <title>101 Dothideomycetes genomes: a test case for predicting lifestyles and emergence of pathogens.</title>
        <authorList>
            <person name="Haridas S."/>
            <person name="Albert R."/>
            <person name="Binder M."/>
            <person name="Bloem J."/>
            <person name="Labutti K."/>
            <person name="Salamov A."/>
            <person name="Andreopoulos B."/>
            <person name="Baker S."/>
            <person name="Barry K."/>
            <person name="Bills G."/>
            <person name="Bluhm B."/>
            <person name="Cannon C."/>
            <person name="Castanera R."/>
            <person name="Culley D."/>
            <person name="Daum C."/>
            <person name="Ezra D."/>
            <person name="Gonzalez J."/>
            <person name="Henrissat B."/>
            <person name="Kuo A."/>
            <person name="Liang C."/>
            <person name="Lipzen A."/>
            <person name="Lutzoni F."/>
            <person name="Magnuson J."/>
            <person name="Mondo S."/>
            <person name="Nolan M."/>
            <person name="Ohm R."/>
            <person name="Pangilinan J."/>
            <person name="Park H.-J."/>
            <person name="Ramirez L."/>
            <person name="Alfaro M."/>
            <person name="Sun H."/>
            <person name="Tritt A."/>
            <person name="Yoshinaga Y."/>
            <person name="Zwiers L.-H."/>
            <person name="Turgeon B."/>
            <person name="Goodwin S."/>
            <person name="Spatafora J."/>
            <person name="Crous P."/>
            <person name="Grigoriev I."/>
        </authorList>
    </citation>
    <scope>NUCLEOTIDE SEQUENCE</scope>
    <source>
        <strain evidence="10">CBS 121739</strain>
    </source>
</reference>
<evidence type="ECO:0000256" key="1">
    <source>
        <dbReference type="ARBA" id="ARBA00001941"/>
    </source>
</evidence>
<dbReference type="EMBL" id="ML996568">
    <property type="protein sequence ID" value="KAF2760503.1"/>
    <property type="molecule type" value="Genomic_DNA"/>
</dbReference>
<comment type="catalytic activity">
    <reaction evidence="7">
        <text>[(1-&gt;4)-N-acetyl-beta-D-glucosaminyl](n) + n H2O = chitosan + n acetate</text>
        <dbReference type="Rhea" id="RHEA:10464"/>
        <dbReference type="Rhea" id="RHEA-COMP:9593"/>
        <dbReference type="Rhea" id="RHEA-COMP:9597"/>
        <dbReference type="ChEBI" id="CHEBI:15377"/>
        <dbReference type="ChEBI" id="CHEBI:17029"/>
        <dbReference type="ChEBI" id="CHEBI:30089"/>
        <dbReference type="ChEBI" id="CHEBI:57704"/>
        <dbReference type="EC" id="3.5.1.41"/>
    </reaction>
    <physiologicalReaction direction="left-to-right" evidence="7">
        <dbReference type="Rhea" id="RHEA:10465"/>
    </physiologicalReaction>
</comment>
<evidence type="ECO:0000313" key="10">
    <source>
        <dbReference type="EMBL" id="KAF2760503.1"/>
    </source>
</evidence>
<dbReference type="InterPro" id="IPR050248">
    <property type="entry name" value="Polysacc_deacetylase_ArnD"/>
</dbReference>
<feature type="chain" id="PRO_5025377646" description="chitin deacetylase" evidence="8">
    <location>
        <begin position="21"/>
        <end position="304"/>
    </location>
</feature>
<evidence type="ECO:0000256" key="2">
    <source>
        <dbReference type="ARBA" id="ARBA00022723"/>
    </source>
</evidence>
<organism evidence="10 11">
    <name type="scientific">Pseudovirgaria hyperparasitica</name>
    <dbReference type="NCBI Taxonomy" id="470096"/>
    <lineage>
        <taxon>Eukaryota</taxon>
        <taxon>Fungi</taxon>
        <taxon>Dikarya</taxon>
        <taxon>Ascomycota</taxon>
        <taxon>Pezizomycotina</taxon>
        <taxon>Dothideomycetes</taxon>
        <taxon>Dothideomycetes incertae sedis</taxon>
        <taxon>Acrospermales</taxon>
        <taxon>Acrospermaceae</taxon>
        <taxon>Pseudovirgaria</taxon>
    </lineage>
</organism>
<keyword evidence="4" id="KW-0624">Polysaccharide degradation</keyword>
<evidence type="ECO:0000313" key="11">
    <source>
        <dbReference type="Proteomes" id="UP000799437"/>
    </source>
</evidence>
<keyword evidence="2" id="KW-0479">Metal-binding</keyword>
<dbReference type="InterPro" id="IPR011330">
    <property type="entry name" value="Glyco_hydro/deAcase_b/a-brl"/>
</dbReference>
<dbReference type="EC" id="3.5.1.41" evidence="6"/>
<evidence type="ECO:0000256" key="8">
    <source>
        <dbReference type="SAM" id="SignalP"/>
    </source>
</evidence>
<keyword evidence="8" id="KW-0732">Signal</keyword>
<gene>
    <name evidence="10" type="ORF">EJ05DRAFT_498466</name>
</gene>
<keyword evidence="4" id="KW-0146">Chitin degradation</keyword>
<keyword evidence="11" id="KW-1185">Reference proteome</keyword>
<protein>
    <recommendedName>
        <fullName evidence="6">chitin deacetylase</fullName>
        <ecNumber evidence="6">3.5.1.41</ecNumber>
    </recommendedName>
</protein>
<dbReference type="OrthoDB" id="407355at2759"/>
<dbReference type="SUPFAM" id="SSF88713">
    <property type="entry name" value="Glycoside hydrolase/deacetylase"/>
    <property type="match status" value="1"/>
</dbReference>
<dbReference type="GO" id="GO:0009272">
    <property type="term" value="P:fungal-type cell wall biogenesis"/>
    <property type="evidence" value="ECO:0007669"/>
    <property type="project" value="UniProtKB-ARBA"/>
</dbReference>
<dbReference type="AlphaFoldDB" id="A0A6A6WCS2"/>
<dbReference type="GeneID" id="54487738"/>
<name>A0A6A6WCS2_9PEZI</name>
<dbReference type="GO" id="GO:0046872">
    <property type="term" value="F:metal ion binding"/>
    <property type="evidence" value="ECO:0007669"/>
    <property type="project" value="UniProtKB-KW"/>
</dbReference>
<evidence type="ECO:0000256" key="4">
    <source>
        <dbReference type="ARBA" id="ARBA00023024"/>
    </source>
</evidence>
<evidence type="ECO:0000256" key="6">
    <source>
        <dbReference type="ARBA" id="ARBA00024056"/>
    </source>
</evidence>
<dbReference type="GO" id="GO:0006032">
    <property type="term" value="P:chitin catabolic process"/>
    <property type="evidence" value="ECO:0007669"/>
    <property type="project" value="UniProtKB-KW"/>
</dbReference>
<evidence type="ECO:0000256" key="7">
    <source>
        <dbReference type="ARBA" id="ARBA00048494"/>
    </source>
</evidence>
<dbReference type="PANTHER" id="PTHR10587:SF133">
    <property type="entry name" value="CHITIN DEACETYLASE 1-RELATED"/>
    <property type="match status" value="1"/>
</dbReference>
<dbReference type="GO" id="GO:0005975">
    <property type="term" value="P:carbohydrate metabolic process"/>
    <property type="evidence" value="ECO:0007669"/>
    <property type="project" value="InterPro"/>
</dbReference>
<keyword evidence="5" id="KW-0170">Cobalt</keyword>
<dbReference type="PROSITE" id="PS51677">
    <property type="entry name" value="NODB"/>
    <property type="match status" value="1"/>
</dbReference>
<proteinExistence type="predicted"/>
<feature type="domain" description="NodB homology" evidence="9">
    <location>
        <begin position="104"/>
        <end position="296"/>
    </location>
</feature>
<accession>A0A6A6WCS2</accession>
<sequence>MFTTYIALATLANLIPLSEALPSIIQRQSSWPPLDQVPDTNSPEVRQWVSQIDWSKVPNISPSGSALCDRTSNQNNVANAQANCWWSCNLCTRPDDATACPNRGEWGLTFDDGPSQYTNQLLDYLDSQRVKATFFLTGSQSTKVRDTAIRLANTGHQIGVHTWSHTALTTLTNEQVVAELGWTREVLNQITNRNLKLGLMRPPFGDIDDRVRAISHQMGLIPTIWTAGPYDTKDYTLVDNPGNQAALDANLNDLVTQGRNRGNGFITLQHDIEQPTVTYAINTVIPRALKEGFALKALYQCGIA</sequence>
<evidence type="ECO:0000256" key="5">
    <source>
        <dbReference type="ARBA" id="ARBA00023285"/>
    </source>
</evidence>
<evidence type="ECO:0000256" key="3">
    <source>
        <dbReference type="ARBA" id="ARBA00022801"/>
    </source>
</evidence>
<dbReference type="Gene3D" id="3.20.20.370">
    <property type="entry name" value="Glycoside hydrolase/deacetylase"/>
    <property type="match status" value="1"/>
</dbReference>
<dbReference type="Pfam" id="PF01522">
    <property type="entry name" value="Polysacc_deac_1"/>
    <property type="match status" value="1"/>
</dbReference>
<keyword evidence="4" id="KW-0119">Carbohydrate metabolism</keyword>
<dbReference type="Proteomes" id="UP000799437">
    <property type="component" value="Unassembled WGS sequence"/>
</dbReference>
<dbReference type="GO" id="GO:0016020">
    <property type="term" value="C:membrane"/>
    <property type="evidence" value="ECO:0007669"/>
    <property type="project" value="TreeGrafter"/>
</dbReference>
<dbReference type="GO" id="GO:0004099">
    <property type="term" value="F:chitin deacetylase activity"/>
    <property type="evidence" value="ECO:0007669"/>
    <property type="project" value="UniProtKB-EC"/>
</dbReference>